<organism evidence="2 3">
    <name type="scientific">Sphagnum jensenii</name>
    <dbReference type="NCBI Taxonomy" id="128206"/>
    <lineage>
        <taxon>Eukaryota</taxon>
        <taxon>Viridiplantae</taxon>
        <taxon>Streptophyta</taxon>
        <taxon>Embryophyta</taxon>
        <taxon>Bryophyta</taxon>
        <taxon>Sphagnophytina</taxon>
        <taxon>Sphagnopsida</taxon>
        <taxon>Sphagnales</taxon>
        <taxon>Sphagnaceae</taxon>
        <taxon>Sphagnum</taxon>
    </lineage>
</organism>
<sequence>MKGGIMARSPMAGRCHQPKKTRCHRAPNIKLPEDRLVESYYARHPEAKIIPFEQVEFEAAEKAELEALKAERWHAIWEGREPPPLKLTKIEDV</sequence>
<reference evidence="2" key="1">
    <citation type="submission" date="2024-03" db="EMBL/GenBank/DDBJ databases">
        <authorList>
            <consortium name="ELIXIR-Norway"/>
            <consortium name="Elixir Norway"/>
        </authorList>
    </citation>
    <scope>NUCLEOTIDE SEQUENCE</scope>
</reference>
<accession>A0ABP1A090</accession>
<dbReference type="Proteomes" id="UP001497522">
    <property type="component" value="Unassembled WGS sequence"/>
</dbReference>
<evidence type="ECO:0000256" key="1">
    <source>
        <dbReference type="SAM" id="MobiDB-lite"/>
    </source>
</evidence>
<evidence type="ECO:0000313" key="3">
    <source>
        <dbReference type="Proteomes" id="UP001497522"/>
    </source>
</evidence>
<evidence type="ECO:0000313" key="2">
    <source>
        <dbReference type="EMBL" id="CAK9856374.1"/>
    </source>
</evidence>
<protein>
    <submittedName>
        <fullName evidence="2">Uncharacterized protein</fullName>
    </submittedName>
</protein>
<gene>
    <name evidence="2" type="ORF">CSSPJE1EN2_LOCUS26306</name>
</gene>
<keyword evidence="3" id="KW-1185">Reference proteome</keyword>
<feature type="region of interest" description="Disordered" evidence="1">
    <location>
        <begin position="1"/>
        <end position="23"/>
    </location>
</feature>
<name>A0ABP1A090_9BRYO</name>
<proteinExistence type="predicted"/>
<comment type="caution">
    <text evidence="2">The sequence shown here is derived from an EMBL/GenBank/DDBJ whole genome shotgun (WGS) entry which is preliminary data.</text>
</comment>
<dbReference type="EMBL" id="CAXHBF010000502">
    <property type="protein sequence ID" value="CAK9856374.1"/>
    <property type="molecule type" value="Genomic_DNA"/>
</dbReference>